<dbReference type="RefSeq" id="WP_354506886.1">
    <property type="nucleotide sequence ID" value="NZ_JBEPMO010000002.1"/>
</dbReference>
<dbReference type="Proteomes" id="UP001549146">
    <property type="component" value="Unassembled WGS sequence"/>
</dbReference>
<feature type="domain" description="OmpA-like" evidence="3">
    <location>
        <begin position="302"/>
        <end position="419"/>
    </location>
</feature>
<dbReference type="CDD" id="cd07185">
    <property type="entry name" value="OmpA_C-like"/>
    <property type="match status" value="1"/>
</dbReference>
<dbReference type="Gene3D" id="3.30.1330.60">
    <property type="entry name" value="OmpA-like domain"/>
    <property type="match status" value="1"/>
</dbReference>
<organism evidence="4 5">
    <name type="scientific">Moheibacter stercoris</name>
    <dbReference type="NCBI Taxonomy" id="1628251"/>
    <lineage>
        <taxon>Bacteria</taxon>
        <taxon>Pseudomonadati</taxon>
        <taxon>Bacteroidota</taxon>
        <taxon>Flavobacteriia</taxon>
        <taxon>Flavobacteriales</taxon>
        <taxon>Weeksellaceae</taxon>
        <taxon>Moheibacter</taxon>
    </lineage>
</organism>
<dbReference type="InterPro" id="IPR006665">
    <property type="entry name" value="OmpA-like"/>
</dbReference>
<sequence length="419" mass="44674">MSSTIVNLIKDQLGSNLIHQFANQTGESESGISKAISALIPTVLGGLANNSTNSTVLNSISNPESFGFLTNLMGNSSNNSMITNLLTSIFGDKVGGLVSTIANFAGISNNSSNSLLNMVTGATLGSLGKYATENNLGASGITSLLNDQKGVVSSLLPAGLSLASLGFGNWFGGNKDAERVTQTTSSSHSETTYNTPRNTQNNNNGMNWLKWLIPLALLLLIGGYLLKKCSTEEEVVVTQQTNDTIIGDDIVEEEITTIQTPNRVYEEVDLKGTKLKAYQGGLESQIINYLNSGNYETADDAALKDTWYTFDNVNFKMGSSDQLEDGSTAQLENLVAILKAFPEAKIKIGGYTDKVGDAAKNKALSQARADFIKNWLNKAGVGSQVVSAEGYGSEFAKIPAEATDAERAVDRKMAIRFTK</sequence>
<evidence type="ECO:0000313" key="5">
    <source>
        <dbReference type="Proteomes" id="UP001549146"/>
    </source>
</evidence>
<dbReference type="EMBL" id="JBEPMO010000002">
    <property type="protein sequence ID" value="MET3731020.1"/>
    <property type="molecule type" value="Genomic_DNA"/>
</dbReference>
<dbReference type="Pfam" id="PF00691">
    <property type="entry name" value="OmpA"/>
    <property type="match status" value="1"/>
</dbReference>
<reference evidence="4 5" key="1">
    <citation type="submission" date="2024-06" db="EMBL/GenBank/DDBJ databases">
        <title>Genomic Encyclopedia of Type Strains, Phase IV (KMG-IV): sequencing the most valuable type-strain genomes for metagenomic binning, comparative biology and taxonomic classification.</title>
        <authorList>
            <person name="Goeker M."/>
        </authorList>
    </citation>
    <scope>NUCLEOTIDE SEQUENCE [LARGE SCALE GENOMIC DNA]</scope>
    <source>
        <strain evidence="4 5">DSM 29388</strain>
    </source>
</reference>
<dbReference type="PANTHER" id="PTHR30329:SF21">
    <property type="entry name" value="LIPOPROTEIN YIAD-RELATED"/>
    <property type="match status" value="1"/>
</dbReference>
<feature type="compositionally biased region" description="Low complexity" evidence="2">
    <location>
        <begin position="181"/>
        <end position="200"/>
    </location>
</feature>
<protein>
    <submittedName>
        <fullName evidence="4">Outer membrane protein OmpA-like peptidoglycan-associated protein</fullName>
    </submittedName>
</protein>
<evidence type="ECO:0000313" key="4">
    <source>
        <dbReference type="EMBL" id="MET3731020.1"/>
    </source>
</evidence>
<dbReference type="PROSITE" id="PS51123">
    <property type="entry name" value="OMPA_2"/>
    <property type="match status" value="1"/>
</dbReference>
<dbReference type="Pfam" id="PF06078">
    <property type="entry name" value="DUF937"/>
    <property type="match status" value="1"/>
</dbReference>
<dbReference type="SUPFAM" id="SSF103088">
    <property type="entry name" value="OmpA-like"/>
    <property type="match status" value="1"/>
</dbReference>
<dbReference type="PANTHER" id="PTHR30329">
    <property type="entry name" value="STATOR ELEMENT OF FLAGELLAR MOTOR COMPLEX"/>
    <property type="match status" value="1"/>
</dbReference>
<dbReference type="InterPro" id="IPR050330">
    <property type="entry name" value="Bact_OuterMem_StrucFunc"/>
</dbReference>
<keyword evidence="1" id="KW-0472">Membrane</keyword>
<dbReference type="InterPro" id="IPR009282">
    <property type="entry name" value="DUF937"/>
</dbReference>
<evidence type="ECO:0000259" key="3">
    <source>
        <dbReference type="PROSITE" id="PS51123"/>
    </source>
</evidence>
<feature type="region of interest" description="Disordered" evidence="2">
    <location>
        <begin position="178"/>
        <end position="200"/>
    </location>
</feature>
<proteinExistence type="predicted"/>
<evidence type="ECO:0000256" key="2">
    <source>
        <dbReference type="SAM" id="MobiDB-lite"/>
    </source>
</evidence>
<keyword evidence="5" id="KW-1185">Reference proteome</keyword>
<accession>A0ABV2LR13</accession>
<gene>
    <name evidence="4" type="ORF">ABID46_000579</name>
</gene>
<name>A0ABV2LR13_9FLAO</name>
<evidence type="ECO:0000256" key="1">
    <source>
        <dbReference type="PROSITE-ProRule" id="PRU00473"/>
    </source>
</evidence>
<comment type="caution">
    <text evidence="4">The sequence shown here is derived from an EMBL/GenBank/DDBJ whole genome shotgun (WGS) entry which is preliminary data.</text>
</comment>
<dbReference type="InterPro" id="IPR036737">
    <property type="entry name" value="OmpA-like_sf"/>
</dbReference>